<evidence type="ECO:0000313" key="3">
    <source>
        <dbReference type="Proteomes" id="UP000799437"/>
    </source>
</evidence>
<feature type="compositionally biased region" description="Basic and acidic residues" evidence="1">
    <location>
        <begin position="99"/>
        <end position="109"/>
    </location>
</feature>
<accession>A0A6A6VYH0</accession>
<proteinExistence type="predicted"/>
<gene>
    <name evidence="2" type="ORF">EJ05DRAFT_111955</name>
</gene>
<evidence type="ECO:0000256" key="1">
    <source>
        <dbReference type="SAM" id="MobiDB-lite"/>
    </source>
</evidence>
<dbReference type="EMBL" id="ML996577">
    <property type="protein sequence ID" value="KAF2755682.1"/>
    <property type="molecule type" value="Genomic_DNA"/>
</dbReference>
<keyword evidence="3" id="KW-1185">Reference proteome</keyword>
<dbReference type="Proteomes" id="UP000799437">
    <property type="component" value="Unassembled WGS sequence"/>
</dbReference>
<dbReference type="RefSeq" id="XP_033598133.1">
    <property type="nucleotide sequence ID" value="XM_033739000.1"/>
</dbReference>
<dbReference type="GeneID" id="54480054"/>
<sequence length="401" mass="44132">MSHTILQSPLLSLPLELRLAIYDYALSAPTAISITTTIVDDTDAQVVAEQKESIPGLPRNHVPHLCYYTDAASTRTVSTLEPDNSKTPPGLSQSKHHIDHSSDSDEGPRPRKRARRAPPGTGQDETQTPYLPYLAFGLFQVNRQINQELTRHLTKRRIQDVATSFSFSHSADAASHSAASESQRSASTGTTDESPTSSRCSSPDSRSSYSYESPIVSSDTGIRLHVTYPYGILILKHKYPDLITQAREISITGYHVTHAIQATTRPTSSCPRSIIRPPMSKETWDAAKTALAEITRKVLSPKPSPLLKTLNLRFLIPGESSYREMWEDGSPVGIVLYNTCGGNINMMISRGSIGSALIMSVRPLPRSRSLSSRHGSFNPDDDWTKLDSPARFEEQSLAFSI</sequence>
<feature type="region of interest" description="Disordered" evidence="1">
    <location>
        <begin position="77"/>
        <end position="129"/>
    </location>
</feature>
<feature type="region of interest" description="Disordered" evidence="1">
    <location>
        <begin position="169"/>
        <end position="212"/>
    </location>
</feature>
<name>A0A6A6VYH0_9PEZI</name>
<evidence type="ECO:0000313" key="2">
    <source>
        <dbReference type="EMBL" id="KAF2755682.1"/>
    </source>
</evidence>
<feature type="compositionally biased region" description="Polar residues" evidence="1">
    <location>
        <begin position="77"/>
        <end position="91"/>
    </location>
</feature>
<dbReference type="AlphaFoldDB" id="A0A6A6VYH0"/>
<organism evidence="2 3">
    <name type="scientific">Pseudovirgaria hyperparasitica</name>
    <dbReference type="NCBI Taxonomy" id="470096"/>
    <lineage>
        <taxon>Eukaryota</taxon>
        <taxon>Fungi</taxon>
        <taxon>Dikarya</taxon>
        <taxon>Ascomycota</taxon>
        <taxon>Pezizomycotina</taxon>
        <taxon>Dothideomycetes</taxon>
        <taxon>Dothideomycetes incertae sedis</taxon>
        <taxon>Acrospermales</taxon>
        <taxon>Acrospermaceae</taxon>
        <taxon>Pseudovirgaria</taxon>
    </lineage>
</organism>
<protein>
    <submittedName>
        <fullName evidence="2">Uncharacterized protein</fullName>
    </submittedName>
</protein>
<reference evidence="2" key="1">
    <citation type="journal article" date="2020" name="Stud. Mycol.">
        <title>101 Dothideomycetes genomes: a test case for predicting lifestyles and emergence of pathogens.</title>
        <authorList>
            <person name="Haridas S."/>
            <person name="Albert R."/>
            <person name="Binder M."/>
            <person name="Bloem J."/>
            <person name="Labutti K."/>
            <person name="Salamov A."/>
            <person name="Andreopoulos B."/>
            <person name="Baker S."/>
            <person name="Barry K."/>
            <person name="Bills G."/>
            <person name="Bluhm B."/>
            <person name="Cannon C."/>
            <person name="Castanera R."/>
            <person name="Culley D."/>
            <person name="Daum C."/>
            <person name="Ezra D."/>
            <person name="Gonzalez J."/>
            <person name="Henrissat B."/>
            <person name="Kuo A."/>
            <person name="Liang C."/>
            <person name="Lipzen A."/>
            <person name="Lutzoni F."/>
            <person name="Magnuson J."/>
            <person name="Mondo S."/>
            <person name="Nolan M."/>
            <person name="Ohm R."/>
            <person name="Pangilinan J."/>
            <person name="Park H.-J."/>
            <person name="Ramirez L."/>
            <person name="Alfaro M."/>
            <person name="Sun H."/>
            <person name="Tritt A."/>
            <person name="Yoshinaga Y."/>
            <person name="Zwiers L.-H."/>
            <person name="Turgeon B."/>
            <person name="Goodwin S."/>
            <person name="Spatafora J."/>
            <person name="Crous P."/>
            <person name="Grigoriev I."/>
        </authorList>
    </citation>
    <scope>NUCLEOTIDE SEQUENCE</scope>
    <source>
        <strain evidence="2">CBS 121739</strain>
    </source>
</reference>
<dbReference type="OrthoDB" id="3899662at2759"/>